<comment type="subcellular location">
    <subcellularLocation>
        <location evidence="1">Cytoplasm</location>
    </subcellularLocation>
</comment>
<dbReference type="GO" id="GO:0030254">
    <property type="term" value="P:protein secretion by the type III secretion system"/>
    <property type="evidence" value="ECO:0007669"/>
    <property type="project" value="InterPro"/>
</dbReference>
<dbReference type="InterPro" id="IPR012842">
    <property type="entry name" value="T3SS_SctL/SctL2"/>
</dbReference>
<organism evidence="7 8">
    <name type="scientific">Plantimonas leprariae</name>
    <dbReference type="NCBI Taxonomy" id="2615207"/>
    <lineage>
        <taxon>Bacteria</taxon>
        <taxon>Pseudomonadati</taxon>
        <taxon>Pseudomonadota</taxon>
        <taxon>Alphaproteobacteria</taxon>
        <taxon>Hyphomicrobiales</taxon>
        <taxon>Aurantimonadaceae</taxon>
        <taxon>Plantimonas</taxon>
    </lineage>
</organism>
<dbReference type="Proteomes" id="UP000432089">
    <property type="component" value="Unassembled WGS sequence"/>
</dbReference>
<keyword evidence="8" id="KW-1185">Reference proteome</keyword>
<dbReference type="Pfam" id="PF06635">
    <property type="entry name" value="T3SS_SCTL"/>
    <property type="match status" value="1"/>
</dbReference>
<keyword evidence="2" id="KW-0813">Transport</keyword>
<dbReference type="AlphaFoldDB" id="A0A7V7PL35"/>
<comment type="similarity">
    <text evidence="5">Belongs to the SctL stator family.</text>
</comment>
<sequence>MAGYYRLNDLGFRLGSGAHVLKRGSFEPVEAGEALVVAAEARASEIVASAETAFEAEKRRGYDEGFAAARLEAVERLLGESETLDRTLAGLEGALSDIVVAAVRRLIDDFDDRAKAETLVRTALRQMRREKKAELRVSPPQFATLKEAVDAIVADFPEIKLVDVVEDETLTPPQIVVETAVGRVEGDMGRGLADLERALRAAATIVPEAAQ</sequence>
<evidence type="ECO:0000313" key="7">
    <source>
        <dbReference type="EMBL" id="KAB0676849.1"/>
    </source>
</evidence>
<dbReference type="EMBL" id="VZDO01000020">
    <property type="protein sequence ID" value="KAB0676849.1"/>
    <property type="molecule type" value="Genomic_DNA"/>
</dbReference>
<gene>
    <name evidence="7" type="ORF">F6X38_19965</name>
</gene>
<name>A0A7V7PL35_9HYPH</name>
<evidence type="ECO:0000256" key="6">
    <source>
        <dbReference type="ARBA" id="ARBA00040494"/>
    </source>
</evidence>
<dbReference type="RefSeq" id="WP_150972858.1">
    <property type="nucleotide sequence ID" value="NZ_VZDO01000020.1"/>
</dbReference>
<proteinExistence type="inferred from homology"/>
<evidence type="ECO:0000256" key="2">
    <source>
        <dbReference type="ARBA" id="ARBA00022448"/>
    </source>
</evidence>
<keyword evidence="4" id="KW-0653">Protein transport</keyword>
<dbReference type="PANTHER" id="PTHR34982:SF1">
    <property type="entry name" value="FLAGELLAR ASSEMBLY PROTEIN FLIH"/>
    <property type="match status" value="1"/>
</dbReference>
<reference evidence="7 8" key="1">
    <citation type="submission" date="2019-09" db="EMBL/GenBank/DDBJ databases">
        <title>YIM 132180 draft genome.</title>
        <authorList>
            <person name="Zhang K."/>
        </authorList>
    </citation>
    <scope>NUCLEOTIDE SEQUENCE [LARGE SCALE GENOMIC DNA]</scope>
    <source>
        <strain evidence="7 8">YIM 132180</strain>
    </source>
</reference>
<evidence type="ECO:0000256" key="1">
    <source>
        <dbReference type="ARBA" id="ARBA00004496"/>
    </source>
</evidence>
<protein>
    <recommendedName>
        <fullName evidence="6">Type 3 secretion system stator protein</fullName>
    </recommendedName>
</protein>
<accession>A0A7V7PL35</accession>
<dbReference type="GO" id="GO:0005829">
    <property type="term" value="C:cytosol"/>
    <property type="evidence" value="ECO:0007669"/>
    <property type="project" value="TreeGrafter"/>
</dbReference>
<dbReference type="InterPro" id="IPR010586">
    <property type="entry name" value="T3SS_stator_protein"/>
</dbReference>
<dbReference type="PANTHER" id="PTHR34982">
    <property type="entry name" value="YOP PROTEINS TRANSLOCATION PROTEIN L"/>
    <property type="match status" value="1"/>
</dbReference>
<comment type="caution">
    <text evidence="7">The sequence shown here is derived from an EMBL/GenBank/DDBJ whole genome shotgun (WGS) entry which is preliminary data.</text>
</comment>
<dbReference type="InterPro" id="IPR051472">
    <property type="entry name" value="T3SS_Stator/FliH"/>
</dbReference>
<evidence type="ECO:0000256" key="4">
    <source>
        <dbReference type="ARBA" id="ARBA00022927"/>
    </source>
</evidence>
<dbReference type="NCBIfam" id="TIGR02499">
    <property type="entry name" value="HrpE_YscL_not"/>
    <property type="match status" value="1"/>
</dbReference>
<evidence type="ECO:0000313" key="8">
    <source>
        <dbReference type="Proteomes" id="UP000432089"/>
    </source>
</evidence>
<evidence type="ECO:0000256" key="5">
    <source>
        <dbReference type="ARBA" id="ARBA00024335"/>
    </source>
</evidence>
<keyword evidence="3" id="KW-0963">Cytoplasm</keyword>
<evidence type="ECO:0000256" key="3">
    <source>
        <dbReference type="ARBA" id="ARBA00022490"/>
    </source>
</evidence>